<proteinExistence type="predicted"/>
<dbReference type="AlphaFoldDB" id="A0AAD0HS71"/>
<name>A0AAD0HS71_MESFO</name>
<dbReference type="RefSeq" id="WP_023026034.1">
    <property type="nucleotide sequence ID" value="NZ_CP022432.1"/>
</dbReference>
<organism evidence="1 2">
    <name type="scientific">Mesoplasma florum</name>
    <name type="common">Acholeplasma florum</name>
    <dbReference type="NCBI Taxonomy" id="2151"/>
    <lineage>
        <taxon>Bacteria</taxon>
        <taxon>Bacillati</taxon>
        <taxon>Mycoplasmatota</taxon>
        <taxon>Mollicutes</taxon>
        <taxon>Entomoplasmatales</taxon>
        <taxon>Entomoplasmataceae</taxon>
        <taxon>Mesoplasma</taxon>
    </lineage>
</organism>
<sequence>MNKEDNILIWNVKSNNHVEINLSNIKAIQHISEGQSILTMNDGEEIITTDIYFK</sequence>
<protein>
    <submittedName>
        <fullName evidence="1">Uncharacterized protein</fullName>
    </submittedName>
</protein>
<evidence type="ECO:0000313" key="1">
    <source>
        <dbReference type="EMBL" id="AVN65975.1"/>
    </source>
</evidence>
<reference evidence="1 2" key="1">
    <citation type="submission" date="2017-07" db="EMBL/GenBank/DDBJ databases">
        <title>Comparative genomic analysis of Mesoplasma florum.</title>
        <authorList>
            <person name="Baby V."/>
            <person name="Lachance J.-C."/>
            <person name="Gagnon J."/>
            <person name="Lucier J.-F."/>
            <person name="Matteau D."/>
            <person name="Knight T.F."/>
            <person name="Rodrigue S."/>
        </authorList>
    </citation>
    <scope>NUCLEOTIDE SEQUENCE [LARGE SCALE GENOMIC DNA]</scope>
    <source>
        <strain evidence="1 2">W12</strain>
    </source>
</reference>
<accession>A0AAD0HS71</accession>
<dbReference type="EMBL" id="CP022432">
    <property type="protein sequence ID" value="AVN65975.1"/>
    <property type="molecule type" value="Genomic_DNA"/>
</dbReference>
<gene>
    <name evidence="1" type="ORF">MflW12_5700</name>
</gene>
<dbReference type="Proteomes" id="UP000237990">
    <property type="component" value="Chromosome"/>
</dbReference>
<evidence type="ECO:0000313" key="2">
    <source>
        <dbReference type="Proteomes" id="UP000237990"/>
    </source>
</evidence>